<evidence type="ECO:0000256" key="1">
    <source>
        <dbReference type="PROSITE-ProRule" id="PRU00339"/>
    </source>
</evidence>
<protein>
    <submittedName>
        <fullName evidence="3">Tetratricopeptide repeat protein</fullName>
    </submittedName>
</protein>
<dbReference type="EMBL" id="JBHSCX010000003">
    <property type="protein sequence ID" value="MFC4361102.1"/>
    <property type="molecule type" value="Genomic_DNA"/>
</dbReference>
<evidence type="ECO:0000256" key="2">
    <source>
        <dbReference type="SAM" id="SignalP"/>
    </source>
</evidence>
<dbReference type="PANTHER" id="PTHR44809">
    <property type="match status" value="1"/>
</dbReference>
<dbReference type="InterPro" id="IPR052943">
    <property type="entry name" value="TMTC_O-mannosyl-trnsfr"/>
</dbReference>
<dbReference type="PANTHER" id="PTHR44809:SF1">
    <property type="entry name" value="PROTEIN O-MANNOSYL-TRANSFERASE TMTC1"/>
    <property type="match status" value="1"/>
</dbReference>
<dbReference type="PROSITE" id="PS51257">
    <property type="entry name" value="PROKAR_LIPOPROTEIN"/>
    <property type="match status" value="1"/>
</dbReference>
<reference evidence="4" key="1">
    <citation type="journal article" date="2019" name="Int. J. Syst. Evol. Microbiol.">
        <title>The Global Catalogue of Microorganisms (GCM) 10K type strain sequencing project: providing services to taxonomists for standard genome sequencing and annotation.</title>
        <authorList>
            <consortium name="The Broad Institute Genomics Platform"/>
            <consortium name="The Broad Institute Genome Sequencing Center for Infectious Disease"/>
            <person name="Wu L."/>
            <person name="Ma J."/>
        </authorList>
    </citation>
    <scope>NUCLEOTIDE SEQUENCE [LARGE SCALE GENOMIC DNA]</scope>
    <source>
        <strain evidence="4">CECT 8570</strain>
    </source>
</reference>
<keyword evidence="2" id="KW-0732">Signal</keyword>
<keyword evidence="4" id="KW-1185">Reference proteome</keyword>
<feature type="chain" id="PRO_5045652789" evidence="2">
    <location>
        <begin position="25"/>
        <end position="238"/>
    </location>
</feature>
<dbReference type="SMART" id="SM00028">
    <property type="entry name" value="TPR"/>
    <property type="match status" value="4"/>
</dbReference>
<evidence type="ECO:0000313" key="3">
    <source>
        <dbReference type="EMBL" id="MFC4361102.1"/>
    </source>
</evidence>
<gene>
    <name evidence="3" type="ORF">ACFOX3_02250</name>
</gene>
<comment type="caution">
    <text evidence="3">The sequence shown here is derived from an EMBL/GenBank/DDBJ whole genome shotgun (WGS) entry which is preliminary data.</text>
</comment>
<feature type="repeat" description="TPR" evidence="1">
    <location>
        <begin position="135"/>
        <end position="168"/>
    </location>
</feature>
<keyword evidence="1" id="KW-0802">TPR repeat</keyword>
<name>A0ABV8V088_9GAMM</name>
<dbReference type="PROSITE" id="PS50005">
    <property type="entry name" value="TPR"/>
    <property type="match status" value="2"/>
</dbReference>
<accession>A0ABV8V088</accession>
<organism evidence="3 4">
    <name type="scientific">Simiduia curdlanivorans</name>
    <dbReference type="NCBI Taxonomy" id="1492769"/>
    <lineage>
        <taxon>Bacteria</taxon>
        <taxon>Pseudomonadati</taxon>
        <taxon>Pseudomonadota</taxon>
        <taxon>Gammaproteobacteria</taxon>
        <taxon>Cellvibrionales</taxon>
        <taxon>Cellvibrionaceae</taxon>
        <taxon>Simiduia</taxon>
    </lineage>
</organism>
<dbReference type="InterPro" id="IPR011990">
    <property type="entry name" value="TPR-like_helical_dom_sf"/>
</dbReference>
<dbReference type="Pfam" id="PF13432">
    <property type="entry name" value="TPR_16"/>
    <property type="match status" value="1"/>
</dbReference>
<proteinExistence type="predicted"/>
<dbReference type="SUPFAM" id="SSF48452">
    <property type="entry name" value="TPR-like"/>
    <property type="match status" value="1"/>
</dbReference>
<sequence length="238" mass="26613">MRCVNYSRVLLVIAFLLLAGCNTAPVEKKDAQQREVELPVVDPSAIVTRVPSPNPYDQLAEPNDPEVRAIFEKANGLMAKQQWASAEALLLQAIAQAPSYAGLYYNLGRVYQKLNRPEDAEAQYRNAIGLNSQHIYAYNALAQLKREAGAFDEAEALYQQALAVWPDHADSYKNLGILYDLYMGKLQEALVQYKNYQALQPEPDRLMAAWIIDLERRLPAEPASETAPVESTEEVSAE</sequence>
<dbReference type="Pfam" id="PF13424">
    <property type="entry name" value="TPR_12"/>
    <property type="match status" value="1"/>
</dbReference>
<dbReference type="Gene3D" id="1.25.40.10">
    <property type="entry name" value="Tetratricopeptide repeat domain"/>
    <property type="match status" value="1"/>
</dbReference>
<dbReference type="RefSeq" id="WP_290260273.1">
    <property type="nucleotide sequence ID" value="NZ_JAUFQG010000004.1"/>
</dbReference>
<feature type="repeat" description="TPR" evidence="1">
    <location>
        <begin position="101"/>
        <end position="134"/>
    </location>
</feature>
<feature type="signal peptide" evidence="2">
    <location>
        <begin position="1"/>
        <end position="24"/>
    </location>
</feature>
<dbReference type="Proteomes" id="UP001595840">
    <property type="component" value="Unassembled WGS sequence"/>
</dbReference>
<dbReference type="InterPro" id="IPR019734">
    <property type="entry name" value="TPR_rpt"/>
</dbReference>
<evidence type="ECO:0000313" key="4">
    <source>
        <dbReference type="Proteomes" id="UP001595840"/>
    </source>
</evidence>